<dbReference type="EMBL" id="JAANBB010000070">
    <property type="protein sequence ID" value="KAF7551876.1"/>
    <property type="molecule type" value="Genomic_DNA"/>
</dbReference>
<evidence type="ECO:0000313" key="6">
    <source>
        <dbReference type="Proteomes" id="UP000722485"/>
    </source>
</evidence>
<dbReference type="GO" id="GO:0016787">
    <property type="term" value="F:hydrolase activity"/>
    <property type="evidence" value="ECO:0007669"/>
    <property type="project" value="UniProtKB-KW"/>
</dbReference>
<evidence type="ECO:0000256" key="2">
    <source>
        <dbReference type="ARBA" id="ARBA00022801"/>
    </source>
</evidence>
<evidence type="ECO:0000313" key="5">
    <source>
        <dbReference type="EMBL" id="KAF7551876.1"/>
    </source>
</evidence>
<evidence type="ECO:0000259" key="3">
    <source>
        <dbReference type="Pfam" id="PF00561"/>
    </source>
</evidence>
<reference evidence="5" key="1">
    <citation type="submission" date="2020-03" db="EMBL/GenBank/DDBJ databases">
        <title>Draft Genome Sequence of Cylindrodendrum hubeiense.</title>
        <authorList>
            <person name="Buettner E."/>
            <person name="Kellner H."/>
        </authorList>
    </citation>
    <scope>NUCLEOTIDE SEQUENCE</scope>
    <source>
        <strain evidence="5">IHI 201604</strain>
    </source>
</reference>
<comment type="caution">
    <text evidence="5">The sequence shown here is derived from an EMBL/GenBank/DDBJ whole genome shotgun (WGS) entry which is preliminary data.</text>
</comment>
<gene>
    <name evidence="5" type="ORF">G7Z17_g4724</name>
</gene>
<evidence type="ECO:0000259" key="4">
    <source>
        <dbReference type="Pfam" id="PF08386"/>
    </source>
</evidence>
<comment type="similarity">
    <text evidence="1">Belongs to the peptidase S33 family.</text>
</comment>
<dbReference type="OrthoDB" id="425534at2759"/>
<dbReference type="InterPro" id="IPR013595">
    <property type="entry name" value="Pept_S33_TAP-like_C"/>
</dbReference>
<keyword evidence="2" id="KW-0378">Hydrolase</keyword>
<feature type="domain" description="AB hydrolase-1" evidence="3">
    <location>
        <begin position="111"/>
        <end position="264"/>
    </location>
</feature>
<sequence length="569" mass="63602">MSEKVPFSLPAPVARPKSNRVLWSRLTIAAFALLSGVNFYRRLSGDCGHTATRSYVGETVQWKPCGSIIDHEIECADILVPMDQFDAVNSGDKTFQIPLIRLRGRNATQNLFVNPGGPGGSGINFMYRKGELLNRIVGENFHILSFDPRGVNSSLPRASCYPTSDTRVKHSLAFDSDAVRESPSRYAWTQNYVTACQENLGEHGKYINTPQTAADMNTILDAIGQQDMVYWGFSYGTLLGQTYASLFPDRSKRVIIDGVVDQIQWYESPLLDADFVDTQNVLDGFFEECIKSADNCALSDLADSKEELQEKVVKFIQGLEQDPVSVFLNTTNYGTIDYKTIWFDAIFSHLYKPATWFEFATRLSDLIRGNATEAFLAYGTEDLSGVTDDAIDVVHLNDGASGLKYWPHTRLELLDMLLPYYNSSSFAISEGQTYYAKQQWLIPRTHDFKARRRIETAHPLLVLSTTYDPICPLISAKGAQETFVGSRLVEVKGYGHCSLAVTSACVARHVRDFLDSGKLPEENVQCEVDEPYFQAPEPEEVLIAKLTTAETEGERIRAAQMLMAGQLRL</sequence>
<dbReference type="InterPro" id="IPR029058">
    <property type="entry name" value="AB_hydrolase_fold"/>
</dbReference>
<dbReference type="Pfam" id="PF08386">
    <property type="entry name" value="Abhydrolase_4"/>
    <property type="match status" value="1"/>
</dbReference>
<dbReference type="SUPFAM" id="SSF53474">
    <property type="entry name" value="alpha/beta-Hydrolases"/>
    <property type="match status" value="1"/>
</dbReference>
<organism evidence="5 6">
    <name type="scientific">Cylindrodendrum hubeiense</name>
    <dbReference type="NCBI Taxonomy" id="595255"/>
    <lineage>
        <taxon>Eukaryota</taxon>
        <taxon>Fungi</taxon>
        <taxon>Dikarya</taxon>
        <taxon>Ascomycota</taxon>
        <taxon>Pezizomycotina</taxon>
        <taxon>Sordariomycetes</taxon>
        <taxon>Hypocreomycetidae</taxon>
        <taxon>Hypocreales</taxon>
        <taxon>Nectriaceae</taxon>
        <taxon>Cylindrodendrum</taxon>
    </lineage>
</organism>
<dbReference type="Pfam" id="PF00561">
    <property type="entry name" value="Abhydrolase_1"/>
    <property type="match status" value="1"/>
</dbReference>
<accession>A0A9P5HGC9</accession>
<evidence type="ECO:0008006" key="7">
    <source>
        <dbReference type="Google" id="ProtNLM"/>
    </source>
</evidence>
<feature type="domain" description="Peptidase S33 tripeptidyl aminopeptidase-like C-terminal" evidence="4">
    <location>
        <begin position="449"/>
        <end position="526"/>
    </location>
</feature>
<dbReference type="AlphaFoldDB" id="A0A9P5HGC9"/>
<proteinExistence type="inferred from homology"/>
<protein>
    <recommendedName>
        <fullName evidence="7">AB hydrolase-1 domain-containing protein</fullName>
    </recommendedName>
</protein>
<dbReference type="PANTHER" id="PTHR43248">
    <property type="entry name" value="2-SUCCINYL-6-HYDROXY-2,4-CYCLOHEXADIENE-1-CARBOXYLATE SYNTHASE"/>
    <property type="match status" value="1"/>
</dbReference>
<dbReference type="Proteomes" id="UP000722485">
    <property type="component" value="Unassembled WGS sequence"/>
</dbReference>
<dbReference type="InterPro" id="IPR051601">
    <property type="entry name" value="Serine_prot/Carboxylest_S33"/>
</dbReference>
<keyword evidence="6" id="KW-1185">Reference proteome</keyword>
<dbReference type="PANTHER" id="PTHR43248:SF25">
    <property type="entry name" value="AB HYDROLASE-1 DOMAIN-CONTAINING PROTEIN-RELATED"/>
    <property type="match status" value="1"/>
</dbReference>
<dbReference type="InterPro" id="IPR000073">
    <property type="entry name" value="AB_hydrolase_1"/>
</dbReference>
<evidence type="ECO:0000256" key="1">
    <source>
        <dbReference type="ARBA" id="ARBA00010088"/>
    </source>
</evidence>
<name>A0A9P5HGC9_9HYPO</name>
<dbReference type="Gene3D" id="3.40.50.1820">
    <property type="entry name" value="alpha/beta hydrolase"/>
    <property type="match status" value="1"/>
</dbReference>